<dbReference type="RefSeq" id="WP_353645085.1">
    <property type="nucleotide sequence ID" value="NZ_CP159253.1"/>
</dbReference>
<evidence type="ECO:0000256" key="1">
    <source>
        <dbReference type="ARBA" id="ARBA00022801"/>
    </source>
</evidence>
<sequence length="367" mass="39642">MDGGNVQRMNLLNFVIGSFILCLIFSSGGVMQTSCAPAGDRPTRRAVLIAATAAAATVSTPALAQRCQIGPPKHEKGPPVFLEYDQVELDAAYDQQYYEPQLRIVQERIASHSEATIARIGVPERVAYGDAEVEQMDIYGTEHASAPIFVFIHGGTWRYDTARGYAYAAETFVGAGAHYVAVDFASVTDVGGDLGVLAMQVRKAIGWVYRNAASFGGDPDRLYIGGHSSGGHLCAVALITEWQKEFGLPADIIKGGLCMSGMYEMEPVRLSWRRGYIRFTDEIADAMSPLRHVERLGAPVVVTYGSFETPEFRRQGRDFAATAKAAGKPVELIEATNYHHQEMAETLGNPYGPNGRAALALMGIGAA</sequence>
<dbReference type="InterPro" id="IPR050300">
    <property type="entry name" value="GDXG_lipolytic_enzyme"/>
</dbReference>
<dbReference type="InterPro" id="IPR019826">
    <property type="entry name" value="Carboxylesterase_B_AS"/>
</dbReference>
<dbReference type="GO" id="GO:0016787">
    <property type="term" value="F:hydrolase activity"/>
    <property type="evidence" value="ECO:0007669"/>
    <property type="project" value="UniProtKB-KW"/>
</dbReference>
<organism evidence="4">
    <name type="scientific">Mesorhizobium sp. WSM2240</name>
    <dbReference type="NCBI Taxonomy" id="3228851"/>
    <lineage>
        <taxon>Bacteria</taxon>
        <taxon>Pseudomonadati</taxon>
        <taxon>Pseudomonadota</taxon>
        <taxon>Alphaproteobacteria</taxon>
        <taxon>Hyphomicrobiales</taxon>
        <taxon>Phyllobacteriaceae</taxon>
        <taxon>Mesorhizobium</taxon>
    </lineage>
</organism>
<keyword evidence="2" id="KW-0472">Membrane</keyword>
<evidence type="ECO:0000313" key="4">
    <source>
        <dbReference type="EMBL" id="XCG47362.1"/>
    </source>
</evidence>
<evidence type="ECO:0000256" key="2">
    <source>
        <dbReference type="SAM" id="Phobius"/>
    </source>
</evidence>
<feature type="transmembrane region" description="Helical" evidence="2">
    <location>
        <begin position="12"/>
        <end position="31"/>
    </location>
</feature>
<dbReference type="Pfam" id="PF20434">
    <property type="entry name" value="BD-FAE"/>
    <property type="match status" value="1"/>
</dbReference>
<dbReference type="Gene3D" id="3.40.50.1820">
    <property type="entry name" value="alpha/beta hydrolase"/>
    <property type="match status" value="1"/>
</dbReference>
<proteinExistence type="predicted"/>
<evidence type="ECO:0000259" key="3">
    <source>
        <dbReference type="Pfam" id="PF20434"/>
    </source>
</evidence>
<dbReference type="AlphaFoldDB" id="A0AAU8CL91"/>
<dbReference type="PANTHER" id="PTHR48081:SF33">
    <property type="entry name" value="KYNURENINE FORMAMIDASE"/>
    <property type="match status" value="1"/>
</dbReference>
<dbReference type="PROSITE" id="PS00122">
    <property type="entry name" value="CARBOXYLESTERASE_B_1"/>
    <property type="match status" value="1"/>
</dbReference>
<dbReference type="SUPFAM" id="SSF53474">
    <property type="entry name" value="alpha/beta-Hydrolases"/>
    <property type="match status" value="1"/>
</dbReference>
<reference evidence="4" key="1">
    <citation type="submission" date="2024-06" db="EMBL/GenBank/DDBJ databases">
        <title>Mesorhizobium karijinii sp. nov., a symbiont of the iconic Swainsona formosa from arid Australia.</title>
        <authorList>
            <person name="Hill Y.J."/>
            <person name="Watkin E.L.J."/>
            <person name="O'Hara G.W."/>
            <person name="Terpolilli J."/>
            <person name="Tye M.L."/>
            <person name="Kohlmeier M.G."/>
        </authorList>
    </citation>
    <scope>NUCLEOTIDE SEQUENCE</scope>
    <source>
        <strain evidence="4">WSM2240</strain>
    </source>
</reference>
<keyword evidence="2" id="KW-0812">Transmembrane</keyword>
<gene>
    <name evidence="4" type="ORF">ABVK50_19030</name>
</gene>
<accession>A0AAU8CL91</accession>
<dbReference type="PANTHER" id="PTHR48081">
    <property type="entry name" value="AB HYDROLASE SUPERFAMILY PROTEIN C4A8.06C"/>
    <property type="match status" value="1"/>
</dbReference>
<protein>
    <submittedName>
        <fullName evidence="4">Alpha/beta hydrolase</fullName>
    </submittedName>
</protein>
<keyword evidence="2" id="KW-1133">Transmembrane helix</keyword>
<name>A0AAU8CL91_9HYPH</name>
<dbReference type="InterPro" id="IPR029058">
    <property type="entry name" value="AB_hydrolase_fold"/>
</dbReference>
<keyword evidence="1 4" id="KW-0378">Hydrolase</keyword>
<dbReference type="InterPro" id="IPR049492">
    <property type="entry name" value="BD-FAE-like_dom"/>
</dbReference>
<feature type="domain" description="BD-FAE-like" evidence="3">
    <location>
        <begin position="136"/>
        <end position="246"/>
    </location>
</feature>
<dbReference type="EMBL" id="CP159253">
    <property type="protein sequence ID" value="XCG47362.1"/>
    <property type="molecule type" value="Genomic_DNA"/>
</dbReference>